<dbReference type="EMBL" id="JBHSOG010000068">
    <property type="protein sequence ID" value="MFC5771049.1"/>
    <property type="molecule type" value="Genomic_DNA"/>
</dbReference>
<reference evidence="2" key="1">
    <citation type="journal article" date="2019" name="Int. J. Syst. Evol. Microbiol.">
        <title>The Global Catalogue of Microorganisms (GCM) 10K type strain sequencing project: providing services to taxonomists for standard genome sequencing and annotation.</title>
        <authorList>
            <consortium name="The Broad Institute Genomics Platform"/>
            <consortium name="The Broad Institute Genome Sequencing Center for Infectious Disease"/>
            <person name="Wu L."/>
            <person name="Ma J."/>
        </authorList>
    </citation>
    <scope>NUCLEOTIDE SEQUENCE [LARGE SCALE GENOMIC DNA]</scope>
    <source>
        <strain evidence="2">SHR3</strain>
    </source>
</reference>
<organism evidence="1 2">
    <name type="scientific">Thauera sinica</name>
    <dbReference type="NCBI Taxonomy" id="2665146"/>
    <lineage>
        <taxon>Bacteria</taxon>
        <taxon>Pseudomonadati</taxon>
        <taxon>Pseudomonadota</taxon>
        <taxon>Betaproteobacteria</taxon>
        <taxon>Rhodocyclales</taxon>
        <taxon>Zoogloeaceae</taxon>
        <taxon>Thauera</taxon>
    </lineage>
</organism>
<protein>
    <submittedName>
        <fullName evidence="1">Uncharacterized protein</fullName>
    </submittedName>
</protein>
<keyword evidence="2" id="KW-1185">Reference proteome</keyword>
<dbReference type="Proteomes" id="UP001595974">
    <property type="component" value="Unassembled WGS sequence"/>
</dbReference>
<name>A0ABW1AV82_9RHOO</name>
<dbReference type="RefSeq" id="WP_385961599.1">
    <property type="nucleotide sequence ID" value="NZ_JBHSOG010000068.1"/>
</dbReference>
<evidence type="ECO:0000313" key="2">
    <source>
        <dbReference type="Proteomes" id="UP001595974"/>
    </source>
</evidence>
<accession>A0ABW1AV82</accession>
<comment type="caution">
    <text evidence="1">The sequence shown here is derived from an EMBL/GenBank/DDBJ whole genome shotgun (WGS) entry which is preliminary data.</text>
</comment>
<gene>
    <name evidence="1" type="ORF">ACFPTN_16840</name>
</gene>
<sequence length="74" mass="8015">MMIDAAAALQRCGAEGVAAASRFWAALETRSSWRPDRRVVVGTGPCKRRTGMACFRTATFPKRRAGEPFDAGIV</sequence>
<proteinExistence type="predicted"/>
<evidence type="ECO:0000313" key="1">
    <source>
        <dbReference type="EMBL" id="MFC5771049.1"/>
    </source>
</evidence>